<sequence length="69" mass="7809">MAPMSITEVRDYMEKQVAYQSGGRGKESSVIITFPECSAFRDIPVEDLDKVLTYLTFIQRCERPPLPGP</sequence>
<accession>A0AAD7RUD1</accession>
<evidence type="ECO:0000256" key="1">
    <source>
        <dbReference type="ARBA" id="ARBA00022658"/>
    </source>
</evidence>
<dbReference type="GO" id="GO:0005085">
    <property type="term" value="F:guanyl-nucleotide exchange factor activity"/>
    <property type="evidence" value="ECO:0007669"/>
    <property type="project" value="UniProtKB-KW"/>
</dbReference>
<dbReference type="PANTHER" id="PTHR22826">
    <property type="entry name" value="RHO GUANINE EXCHANGE FACTOR-RELATED"/>
    <property type="match status" value="1"/>
</dbReference>
<evidence type="ECO:0000313" key="2">
    <source>
        <dbReference type="EMBL" id="KAJ8390574.1"/>
    </source>
</evidence>
<name>A0AAD7RUD1_9TELE</name>
<gene>
    <name evidence="2" type="ORF">AAFF_G00101800</name>
</gene>
<proteinExistence type="predicted"/>
<comment type="caution">
    <text evidence="2">The sequence shown here is derived from an EMBL/GenBank/DDBJ whole genome shotgun (WGS) entry which is preliminary data.</text>
</comment>
<dbReference type="PANTHER" id="PTHR22826:SF146">
    <property type="entry name" value="PROTO-ONCOGENE DBL"/>
    <property type="match status" value="1"/>
</dbReference>
<organism evidence="2 3">
    <name type="scientific">Aldrovandia affinis</name>
    <dbReference type="NCBI Taxonomy" id="143900"/>
    <lineage>
        <taxon>Eukaryota</taxon>
        <taxon>Metazoa</taxon>
        <taxon>Chordata</taxon>
        <taxon>Craniata</taxon>
        <taxon>Vertebrata</taxon>
        <taxon>Euteleostomi</taxon>
        <taxon>Actinopterygii</taxon>
        <taxon>Neopterygii</taxon>
        <taxon>Teleostei</taxon>
        <taxon>Notacanthiformes</taxon>
        <taxon>Halosauridae</taxon>
        <taxon>Aldrovandia</taxon>
    </lineage>
</organism>
<reference evidence="2" key="1">
    <citation type="journal article" date="2023" name="Science">
        <title>Genome structures resolve the early diversification of teleost fishes.</title>
        <authorList>
            <person name="Parey E."/>
            <person name="Louis A."/>
            <person name="Montfort J."/>
            <person name="Bouchez O."/>
            <person name="Roques C."/>
            <person name="Iampietro C."/>
            <person name="Lluch J."/>
            <person name="Castinel A."/>
            <person name="Donnadieu C."/>
            <person name="Desvignes T."/>
            <person name="Floi Bucao C."/>
            <person name="Jouanno E."/>
            <person name="Wen M."/>
            <person name="Mejri S."/>
            <person name="Dirks R."/>
            <person name="Jansen H."/>
            <person name="Henkel C."/>
            <person name="Chen W.J."/>
            <person name="Zahm M."/>
            <person name="Cabau C."/>
            <person name="Klopp C."/>
            <person name="Thompson A.W."/>
            <person name="Robinson-Rechavi M."/>
            <person name="Braasch I."/>
            <person name="Lecointre G."/>
            <person name="Bobe J."/>
            <person name="Postlethwait J.H."/>
            <person name="Berthelot C."/>
            <person name="Roest Crollius H."/>
            <person name="Guiguen Y."/>
        </authorList>
    </citation>
    <scope>NUCLEOTIDE SEQUENCE</scope>
    <source>
        <strain evidence="2">NC1722</strain>
    </source>
</reference>
<keyword evidence="3" id="KW-1185">Reference proteome</keyword>
<evidence type="ECO:0000313" key="3">
    <source>
        <dbReference type="Proteomes" id="UP001221898"/>
    </source>
</evidence>
<dbReference type="Proteomes" id="UP001221898">
    <property type="component" value="Unassembled WGS sequence"/>
</dbReference>
<dbReference type="InterPro" id="IPR051336">
    <property type="entry name" value="RhoGEF_Guanine_NuclExch_SF"/>
</dbReference>
<keyword evidence="1" id="KW-0344">Guanine-nucleotide releasing factor</keyword>
<dbReference type="EMBL" id="JAINUG010000167">
    <property type="protein sequence ID" value="KAJ8390574.1"/>
    <property type="molecule type" value="Genomic_DNA"/>
</dbReference>
<dbReference type="AlphaFoldDB" id="A0AAD7RUD1"/>
<protein>
    <submittedName>
        <fullName evidence="2">Uncharacterized protein</fullName>
    </submittedName>
</protein>
<dbReference type="GO" id="GO:0016358">
    <property type="term" value="P:dendrite development"/>
    <property type="evidence" value="ECO:0007669"/>
    <property type="project" value="TreeGrafter"/>
</dbReference>
<dbReference type="GO" id="GO:0005737">
    <property type="term" value="C:cytoplasm"/>
    <property type="evidence" value="ECO:0007669"/>
    <property type="project" value="TreeGrafter"/>
</dbReference>